<accession>A0A6A4EKU6</accession>
<dbReference type="AlphaFoldDB" id="A0A6A4EKU6"/>
<name>A0A6A4EKU6_9STRA</name>
<reference evidence="1 2" key="1">
    <citation type="submission" date="2018-08" db="EMBL/GenBank/DDBJ databases">
        <title>Genomic investigation of the strawberry pathogen Phytophthora fragariae indicates pathogenicity is determined by transcriptional variation in three key races.</title>
        <authorList>
            <person name="Adams T.M."/>
            <person name="Armitage A.D."/>
            <person name="Sobczyk M.K."/>
            <person name="Bates H.J."/>
            <person name="Dunwell J.M."/>
            <person name="Nellist C.F."/>
            <person name="Harrison R.J."/>
        </authorList>
    </citation>
    <scope>NUCLEOTIDE SEQUENCE [LARGE SCALE GENOMIC DNA]</scope>
    <source>
        <strain evidence="1 2">SCRP333</strain>
    </source>
</reference>
<gene>
    <name evidence="1" type="ORF">PR003_g16855</name>
</gene>
<evidence type="ECO:0000313" key="1">
    <source>
        <dbReference type="EMBL" id="KAE9323936.1"/>
    </source>
</evidence>
<protein>
    <submittedName>
        <fullName evidence="1">Uncharacterized protein</fullName>
    </submittedName>
</protein>
<sequence>MLPWARGEGSAATRTLLVLARAPAPAPRLVAASHLRANHFKKTPFATQYQWYISVIETLNSNAATGSDSNTVSHDEQIRPINDNLSCHY</sequence>
<proteinExistence type="predicted"/>
<evidence type="ECO:0000313" key="2">
    <source>
        <dbReference type="Proteomes" id="UP000434957"/>
    </source>
</evidence>
<dbReference type="EMBL" id="QXFT01001256">
    <property type="protein sequence ID" value="KAE9323936.1"/>
    <property type="molecule type" value="Genomic_DNA"/>
</dbReference>
<organism evidence="1 2">
    <name type="scientific">Phytophthora rubi</name>
    <dbReference type="NCBI Taxonomy" id="129364"/>
    <lineage>
        <taxon>Eukaryota</taxon>
        <taxon>Sar</taxon>
        <taxon>Stramenopiles</taxon>
        <taxon>Oomycota</taxon>
        <taxon>Peronosporomycetes</taxon>
        <taxon>Peronosporales</taxon>
        <taxon>Peronosporaceae</taxon>
        <taxon>Phytophthora</taxon>
    </lineage>
</organism>
<comment type="caution">
    <text evidence="1">The sequence shown here is derived from an EMBL/GenBank/DDBJ whole genome shotgun (WGS) entry which is preliminary data.</text>
</comment>
<keyword evidence="2" id="KW-1185">Reference proteome</keyword>
<dbReference type="Proteomes" id="UP000434957">
    <property type="component" value="Unassembled WGS sequence"/>
</dbReference>